<evidence type="ECO:0000313" key="2">
    <source>
        <dbReference type="Proteomes" id="UP000499080"/>
    </source>
</evidence>
<sequence length="86" mass="9987">MCCGYEVRIKSFFKVRDDGYFRKSCKLFGRTRAINPETDEKLYVSVSGGKIKHLGRLRFRGLNLWAEESGMHDPSQKDCRRRIGSP</sequence>
<accession>A0A4Y2B3C8</accession>
<gene>
    <name evidence="1" type="ORF">AVEN_63138_1</name>
</gene>
<protein>
    <submittedName>
        <fullName evidence="1">Uncharacterized protein</fullName>
    </submittedName>
</protein>
<name>A0A4Y2B3C8_ARAVE</name>
<dbReference type="EMBL" id="BGPR01000045">
    <property type="protein sequence ID" value="GBL85796.1"/>
    <property type="molecule type" value="Genomic_DNA"/>
</dbReference>
<dbReference type="Proteomes" id="UP000499080">
    <property type="component" value="Unassembled WGS sequence"/>
</dbReference>
<evidence type="ECO:0000313" key="1">
    <source>
        <dbReference type="EMBL" id="GBL85796.1"/>
    </source>
</evidence>
<keyword evidence="2" id="KW-1185">Reference proteome</keyword>
<proteinExistence type="predicted"/>
<organism evidence="1 2">
    <name type="scientific">Araneus ventricosus</name>
    <name type="common">Orbweaver spider</name>
    <name type="synonym">Epeira ventricosa</name>
    <dbReference type="NCBI Taxonomy" id="182803"/>
    <lineage>
        <taxon>Eukaryota</taxon>
        <taxon>Metazoa</taxon>
        <taxon>Ecdysozoa</taxon>
        <taxon>Arthropoda</taxon>
        <taxon>Chelicerata</taxon>
        <taxon>Arachnida</taxon>
        <taxon>Araneae</taxon>
        <taxon>Araneomorphae</taxon>
        <taxon>Entelegynae</taxon>
        <taxon>Araneoidea</taxon>
        <taxon>Araneidae</taxon>
        <taxon>Araneus</taxon>
    </lineage>
</organism>
<dbReference type="AlphaFoldDB" id="A0A4Y2B3C8"/>
<reference evidence="1 2" key="1">
    <citation type="journal article" date="2019" name="Sci. Rep.">
        <title>Orb-weaving spider Araneus ventricosus genome elucidates the spidroin gene catalogue.</title>
        <authorList>
            <person name="Kono N."/>
            <person name="Nakamura H."/>
            <person name="Ohtoshi R."/>
            <person name="Moran D.A.P."/>
            <person name="Shinohara A."/>
            <person name="Yoshida Y."/>
            <person name="Fujiwara M."/>
            <person name="Mori M."/>
            <person name="Tomita M."/>
            <person name="Arakawa K."/>
        </authorList>
    </citation>
    <scope>NUCLEOTIDE SEQUENCE [LARGE SCALE GENOMIC DNA]</scope>
</reference>
<comment type="caution">
    <text evidence="1">The sequence shown here is derived from an EMBL/GenBank/DDBJ whole genome shotgun (WGS) entry which is preliminary data.</text>
</comment>